<keyword evidence="1" id="KW-1133">Transmembrane helix</keyword>
<feature type="transmembrane region" description="Helical" evidence="1">
    <location>
        <begin position="162"/>
        <end position="182"/>
    </location>
</feature>
<organism evidence="2 3">
    <name type="scientific">Popillia japonica</name>
    <name type="common">Japanese beetle</name>
    <dbReference type="NCBI Taxonomy" id="7064"/>
    <lineage>
        <taxon>Eukaryota</taxon>
        <taxon>Metazoa</taxon>
        <taxon>Ecdysozoa</taxon>
        <taxon>Arthropoda</taxon>
        <taxon>Hexapoda</taxon>
        <taxon>Insecta</taxon>
        <taxon>Pterygota</taxon>
        <taxon>Neoptera</taxon>
        <taxon>Endopterygota</taxon>
        <taxon>Coleoptera</taxon>
        <taxon>Polyphaga</taxon>
        <taxon>Scarabaeiformia</taxon>
        <taxon>Scarabaeidae</taxon>
        <taxon>Rutelinae</taxon>
        <taxon>Popillia</taxon>
    </lineage>
</organism>
<accession>A0AAW1IWJ7</accession>
<evidence type="ECO:0000313" key="3">
    <source>
        <dbReference type="Proteomes" id="UP001458880"/>
    </source>
</evidence>
<keyword evidence="3" id="KW-1185">Reference proteome</keyword>
<feature type="transmembrane region" description="Helical" evidence="1">
    <location>
        <begin position="194"/>
        <end position="215"/>
    </location>
</feature>
<feature type="transmembrane region" description="Helical" evidence="1">
    <location>
        <begin position="124"/>
        <end position="150"/>
    </location>
</feature>
<reference evidence="2 3" key="1">
    <citation type="journal article" date="2024" name="BMC Genomics">
        <title>De novo assembly and annotation of Popillia japonica's genome with initial clues to its potential as an invasive pest.</title>
        <authorList>
            <person name="Cucini C."/>
            <person name="Boschi S."/>
            <person name="Funari R."/>
            <person name="Cardaioli E."/>
            <person name="Iannotti N."/>
            <person name="Marturano G."/>
            <person name="Paoli F."/>
            <person name="Bruttini M."/>
            <person name="Carapelli A."/>
            <person name="Frati F."/>
            <person name="Nardi F."/>
        </authorList>
    </citation>
    <scope>NUCLEOTIDE SEQUENCE [LARGE SCALE GENOMIC DNA]</scope>
    <source>
        <strain evidence="2">DMR45628</strain>
    </source>
</reference>
<evidence type="ECO:0008006" key="4">
    <source>
        <dbReference type="Google" id="ProtNLM"/>
    </source>
</evidence>
<dbReference type="EMBL" id="JASPKY010000516">
    <property type="protein sequence ID" value="KAK9694325.1"/>
    <property type="molecule type" value="Genomic_DNA"/>
</dbReference>
<sequence>MIDPSYLIVIVCPYVLASNLIGLSTSHISCGFYLNIRREVLLKRIELFYLLAIMAAPRKSQLFLHSILPVTATHDEVVSDKLKPGKFVVTTTGLIKAAGLIFLLAGITFFLSSGMCTEADSWHLLLFSISNTMALLISLSLYLIFSFGFTVSRPGLWVKTDIISNLILPLLAIILSVVSTSGCSKTGQLHSIPLPLAIAGNVILLFSTGTLFLLYRYREEEYFEDPVEQPTPPKRGRVSIFA</sequence>
<keyword evidence="1" id="KW-0472">Membrane</keyword>
<dbReference type="Proteomes" id="UP001458880">
    <property type="component" value="Unassembled WGS sequence"/>
</dbReference>
<feature type="transmembrane region" description="Helical" evidence="1">
    <location>
        <begin position="6"/>
        <end position="35"/>
    </location>
</feature>
<evidence type="ECO:0000256" key="1">
    <source>
        <dbReference type="SAM" id="Phobius"/>
    </source>
</evidence>
<protein>
    <recommendedName>
        <fullName evidence="4">MARVEL domain-containing protein</fullName>
    </recommendedName>
</protein>
<feature type="transmembrane region" description="Helical" evidence="1">
    <location>
        <begin position="87"/>
        <end position="112"/>
    </location>
</feature>
<keyword evidence="1" id="KW-0812">Transmembrane</keyword>
<gene>
    <name evidence="2" type="ORF">QE152_g33602</name>
</gene>
<name>A0AAW1IWJ7_POPJA</name>
<evidence type="ECO:0000313" key="2">
    <source>
        <dbReference type="EMBL" id="KAK9694325.1"/>
    </source>
</evidence>
<dbReference type="AlphaFoldDB" id="A0AAW1IWJ7"/>
<comment type="caution">
    <text evidence="2">The sequence shown here is derived from an EMBL/GenBank/DDBJ whole genome shotgun (WGS) entry which is preliminary data.</text>
</comment>
<proteinExistence type="predicted"/>